<comment type="caution">
    <text evidence="2">The sequence shown here is derived from an EMBL/GenBank/DDBJ whole genome shotgun (WGS) entry which is preliminary data.</text>
</comment>
<keyword evidence="1" id="KW-0472">Membrane</keyword>
<gene>
    <name evidence="2" type="ORF">FG385_00020</name>
</gene>
<keyword evidence="1" id="KW-0812">Transmembrane</keyword>
<name>A0A5C4M7I5_9PSEU</name>
<dbReference type="Proteomes" id="UP000305546">
    <property type="component" value="Unassembled WGS sequence"/>
</dbReference>
<dbReference type="AlphaFoldDB" id="A0A5C4M7I5"/>
<proteinExistence type="predicted"/>
<reference evidence="2 3" key="1">
    <citation type="submission" date="2019-06" db="EMBL/GenBank/DDBJ databases">
        <title>Amycolatopsis alkalitolerans sp. nov., isolated from Gastrodia elata Blume.</title>
        <authorList>
            <person name="Narsing Rao M.P."/>
            <person name="Li W.J."/>
        </authorList>
    </citation>
    <scope>NUCLEOTIDE SEQUENCE [LARGE SCALE GENOMIC DNA]</scope>
    <source>
        <strain evidence="2 3">SYSUP0005</strain>
    </source>
</reference>
<feature type="transmembrane region" description="Helical" evidence="1">
    <location>
        <begin position="183"/>
        <end position="202"/>
    </location>
</feature>
<evidence type="ECO:0000256" key="1">
    <source>
        <dbReference type="SAM" id="Phobius"/>
    </source>
</evidence>
<feature type="transmembrane region" description="Helical" evidence="1">
    <location>
        <begin position="94"/>
        <end position="117"/>
    </location>
</feature>
<protein>
    <recommendedName>
        <fullName evidence="4">Succinate dehydrogenase</fullName>
    </recommendedName>
</protein>
<evidence type="ECO:0008006" key="4">
    <source>
        <dbReference type="Google" id="ProtNLM"/>
    </source>
</evidence>
<accession>A0A5C4M7I5</accession>
<evidence type="ECO:0000313" key="2">
    <source>
        <dbReference type="EMBL" id="TNC29407.1"/>
    </source>
</evidence>
<dbReference type="EMBL" id="VDFW01000001">
    <property type="protein sequence ID" value="TNC29407.1"/>
    <property type="molecule type" value="Genomic_DNA"/>
</dbReference>
<feature type="transmembrane region" description="Helical" evidence="1">
    <location>
        <begin position="30"/>
        <end position="53"/>
    </location>
</feature>
<keyword evidence="3" id="KW-1185">Reference proteome</keyword>
<keyword evidence="1" id="KW-1133">Transmembrane helix</keyword>
<dbReference type="OrthoDB" id="9799243at2"/>
<dbReference type="RefSeq" id="WP_139094478.1">
    <property type="nucleotide sequence ID" value="NZ_VDFW01000001.1"/>
</dbReference>
<evidence type="ECO:0000313" key="3">
    <source>
        <dbReference type="Proteomes" id="UP000305546"/>
    </source>
</evidence>
<sequence>MRTPAGPGGTGTRAPGRAPITIRTLRIDRWWAYPASTFTVLLAFIVYSTYAAVANRDYYADPYLSPFYSPCLSWNCGQVPGSPGAPHLGWFGTWWIVTPAVIVLIFPLGFRLTCYYYRKAYYRAFWLAPPACAVPEPHRRYTGETRFPLILQNVHRYFFYAAMVFNVILSWDAVIAFNFDGHFGIGVGSVVLVINAVLLWLYTLSCHACRHVVGGRINHFSRHPIRYRLWTAVSKINPIHGRFAWASLVWVALTDLYVRLDAAGILHDPRIVA</sequence>
<organism evidence="2 3">
    <name type="scientific">Amycolatopsis alkalitolerans</name>
    <dbReference type="NCBI Taxonomy" id="2547244"/>
    <lineage>
        <taxon>Bacteria</taxon>
        <taxon>Bacillati</taxon>
        <taxon>Actinomycetota</taxon>
        <taxon>Actinomycetes</taxon>
        <taxon>Pseudonocardiales</taxon>
        <taxon>Pseudonocardiaceae</taxon>
        <taxon>Amycolatopsis</taxon>
    </lineage>
</organism>
<feature type="transmembrane region" description="Helical" evidence="1">
    <location>
        <begin position="157"/>
        <end position="177"/>
    </location>
</feature>